<comment type="caution">
    <text evidence="8">The sequence shown here is derived from an EMBL/GenBank/DDBJ whole genome shotgun (WGS) entry which is preliminary data.</text>
</comment>
<keyword evidence="4 6" id="KW-0472">Membrane</keyword>
<dbReference type="Pfam" id="PF02893">
    <property type="entry name" value="GRAM"/>
    <property type="match status" value="1"/>
</dbReference>
<keyword evidence="3 6" id="KW-1133">Transmembrane helix</keyword>
<dbReference type="Pfam" id="PF16016">
    <property type="entry name" value="VASt"/>
    <property type="match status" value="1"/>
</dbReference>
<feature type="transmembrane region" description="Helical" evidence="6">
    <location>
        <begin position="828"/>
        <end position="846"/>
    </location>
</feature>
<feature type="region of interest" description="Disordered" evidence="5">
    <location>
        <begin position="188"/>
        <end position="215"/>
    </location>
</feature>
<dbReference type="InterPro" id="IPR051482">
    <property type="entry name" value="Cholesterol_transport"/>
</dbReference>
<dbReference type="CDD" id="cd13220">
    <property type="entry name" value="PH-GRAM_GRAMDC"/>
    <property type="match status" value="1"/>
</dbReference>
<evidence type="ECO:0000256" key="1">
    <source>
        <dbReference type="ARBA" id="ARBA00004167"/>
    </source>
</evidence>
<feature type="compositionally biased region" description="Polar residues" evidence="5">
    <location>
        <begin position="188"/>
        <end position="204"/>
    </location>
</feature>
<sequence>MLQYPFYRPPNSVQFLQRRRSVDPILRWSRRSRMNTSDHDLPSNSVSSKVNVARDDGQPRVSRSLFLSRPCDSISIPSLSSFLSVESGRATLAGGLSPCRSSPILITQHASFSDTERDTRTVDSGLPGTYGDADDGELEDIDEEDEIGSNASDLFSSYRNLMPNPSSNDESVGAGCDFYSIRTFEASSSDPNKVSIDGNSRNIYSSKKPRNPSKRKISNWYQVKRETLVKSYRAKVNHFKKIFDGTPVDTDRLLVDYSCALAKNRNGLLLLGRMYITEKWICFYSKIIYELKLHIAVDDVQTVSKAKTARLFPNAIQITLKSNNERYFFTSFASRERTFAILKKVCENSRNGGGLLPSESEIANMEELLCQVQDVYGDESLAVLDFEDGDDLDDDVHLTNRGSRVASSSEWNESSVGSTLPSPCSEFMKLQIPPRQRQRPSTDDETPLRPRVHVPQPHSFVHEGSAPHSFSFYEMSESDTTATSATSDDDLVEGNREGIQVNFRKTTHESDKGCRPSRKVNRTPLSPRELAAAVVTHHSESAAPHDSTNAVDDGYEEEQLQPVSCGTGHKHPGRTYADTDINVSVDALFTCLFTDSQFFASFCAHRGTFDVDQSRWPPKPWPTPTTGDATINRKISYVLTLKQRLGPRTCRAFESQAILLRETRPGMRYVVDATVTNEAVPLCNSFHVTTRYCLLRRSATVSHLMITSEVIYDRPVFFGAKSIIDSTCRSNLTDNFTDLVNHLSAAVARLSDRDRITGGALSRPHQPQITRPQLETEEGASGGIGGEGVGTVGITSTPGSGTGVQQISRGLSIPQVLLYPNQQSDRKWFFVVAMSLGLCVFLSMVYNRYQRVERIASDPLEFTARASRSGSSCCDELTSVRLLVESVSGVLAQMRTTLDLLERRLNQLGLESFSSGLIRLWLSRRCIAFTASAASSHLCRYQVSASSETNADSTNVCPRPQANFTKGLREHQLSDKLIPSSSRISVPEEPRCLIRDIV</sequence>
<feature type="region of interest" description="Disordered" evidence="5">
    <location>
        <begin position="402"/>
        <end position="466"/>
    </location>
</feature>
<evidence type="ECO:0000256" key="2">
    <source>
        <dbReference type="ARBA" id="ARBA00022692"/>
    </source>
</evidence>
<feature type="region of interest" description="Disordered" evidence="5">
    <location>
        <begin position="111"/>
        <end position="136"/>
    </location>
</feature>
<evidence type="ECO:0000259" key="7">
    <source>
        <dbReference type="PROSITE" id="PS51778"/>
    </source>
</evidence>
<evidence type="ECO:0000256" key="3">
    <source>
        <dbReference type="ARBA" id="ARBA00022989"/>
    </source>
</evidence>
<accession>A0ABR4QNL9</accession>
<dbReference type="SMART" id="SM00568">
    <property type="entry name" value="GRAM"/>
    <property type="match status" value="1"/>
</dbReference>
<feature type="region of interest" description="Disordered" evidence="5">
    <location>
        <begin position="34"/>
        <end position="56"/>
    </location>
</feature>
<gene>
    <name evidence="8" type="ORF">TcWFU_000474</name>
</gene>
<dbReference type="InterPro" id="IPR011993">
    <property type="entry name" value="PH-like_dom_sf"/>
</dbReference>
<evidence type="ECO:0000256" key="5">
    <source>
        <dbReference type="SAM" id="MobiDB-lite"/>
    </source>
</evidence>
<keyword evidence="2 6" id="KW-0812">Transmembrane</keyword>
<evidence type="ECO:0000256" key="4">
    <source>
        <dbReference type="ARBA" id="ARBA00023136"/>
    </source>
</evidence>
<dbReference type="PANTHER" id="PTHR23319">
    <property type="entry name" value="GRAM DOMAIN CONTAINING 1B, ISOFORM E"/>
    <property type="match status" value="1"/>
</dbReference>
<dbReference type="PROSITE" id="PS51778">
    <property type="entry name" value="VAST"/>
    <property type="match status" value="1"/>
</dbReference>
<dbReference type="EMBL" id="JAKROA010000001">
    <property type="protein sequence ID" value="KAL5111176.1"/>
    <property type="molecule type" value="Genomic_DNA"/>
</dbReference>
<feature type="domain" description="VASt" evidence="7">
    <location>
        <begin position="572"/>
        <end position="751"/>
    </location>
</feature>
<reference evidence="8 9" key="1">
    <citation type="journal article" date="2022" name="Front. Cell. Infect. Microbiol.">
        <title>The Genomes of Two Strains of Taenia crassiceps the Animal Model for the Study of Human Cysticercosis.</title>
        <authorList>
            <person name="Bobes R.J."/>
            <person name="Estrada K."/>
            <person name="Rios-Valencia D.G."/>
            <person name="Calderon-Gallegos A."/>
            <person name="de la Torre P."/>
            <person name="Carrero J.C."/>
            <person name="Sanchez-Flores A."/>
            <person name="Laclette J.P."/>
        </authorList>
    </citation>
    <scope>NUCLEOTIDE SEQUENCE [LARGE SCALE GENOMIC DNA]</scope>
    <source>
        <strain evidence="8">WFUcys</strain>
    </source>
</reference>
<feature type="compositionally biased region" description="Low complexity" evidence="5">
    <location>
        <begin position="403"/>
        <end position="418"/>
    </location>
</feature>
<keyword evidence="9" id="KW-1185">Reference proteome</keyword>
<evidence type="ECO:0000313" key="9">
    <source>
        <dbReference type="Proteomes" id="UP001651158"/>
    </source>
</evidence>
<organism evidence="8 9">
    <name type="scientific">Taenia crassiceps</name>
    <dbReference type="NCBI Taxonomy" id="6207"/>
    <lineage>
        <taxon>Eukaryota</taxon>
        <taxon>Metazoa</taxon>
        <taxon>Spiralia</taxon>
        <taxon>Lophotrochozoa</taxon>
        <taxon>Platyhelminthes</taxon>
        <taxon>Cestoda</taxon>
        <taxon>Eucestoda</taxon>
        <taxon>Cyclophyllidea</taxon>
        <taxon>Taeniidae</taxon>
        <taxon>Taenia</taxon>
    </lineage>
</organism>
<evidence type="ECO:0000313" key="8">
    <source>
        <dbReference type="EMBL" id="KAL5111176.1"/>
    </source>
</evidence>
<comment type="subcellular location">
    <subcellularLocation>
        <location evidence="1">Membrane</location>
        <topology evidence="1">Single-pass membrane protein</topology>
    </subcellularLocation>
</comment>
<protein>
    <submittedName>
        <fullName evidence="8">Protein Aster-B</fullName>
    </submittedName>
</protein>
<proteinExistence type="predicted"/>
<dbReference type="InterPro" id="IPR031968">
    <property type="entry name" value="VASt"/>
</dbReference>
<evidence type="ECO:0000256" key="6">
    <source>
        <dbReference type="SAM" id="Phobius"/>
    </source>
</evidence>
<feature type="region of interest" description="Disordered" evidence="5">
    <location>
        <begin position="757"/>
        <end position="780"/>
    </location>
</feature>
<dbReference type="Proteomes" id="UP001651158">
    <property type="component" value="Unassembled WGS sequence"/>
</dbReference>
<name>A0ABR4QNL9_9CEST</name>
<dbReference type="PANTHER" id="PTHR23319:SF4">
    <property type="entry name" value="GRAM DOMAIN CONTAINING 1B, ISOFORM E"/>
    <property type="match status" value="1"/>
</dbReference>
<dbReference type="InterPro" id="IPR004182">
    <property type="entry name" value="GRAM"/>
</dbReference>
<dbReference type="Gene3D" id="2.30.29.30">
    <property type="entry name" value="Pleckstrin-homology domain (PH domain)/Phosphotyrosine-binding domain (PTB)"/>
    <property type="match status" value="1"/>
</dbReference>